<name>A0AAV9FKG5_ACOCL</name>
<keyword evidence="3" id="KW-1185">Reference proteome</keyword>
<proteinExistence type="predicted"/>
<dbReference type="PROSITE" id="PS51257">
    <property type="entry name" value="PROKAR_LIPOPROTEIN"/>
    <property type="match status" value="1"/>
</dbReference>
<dbReference type="Proteomes" id="UP001180020">
    <property type="component" value="Unassembled WGS sequence"/>
</dbReference>
<organism evidence="2 3">
    <name type="scientific">Acorus calamus</name>
    <name type="common">Sweet flag</name>
    <dbReference type="NCBI Taxonomy" id="4465"/>
    <lineage>
        <taxon>Eukaryota</taxon>
        <taxon>Viridiplantae</taxon>
        <taxon>Streptophyta</taxon>
        <taxon>Embryophyta</taxon>
        <taxon>Tracheophyta</taxon>
        <taxon>Spermatophyta</taxon>
        <taxon>Magnoliopsida</taxon>
        <taxon>Liliopsida</taxon>
        <taxon>Acoraceae</taxon>
        <taxon>Acorus</taxon>
    </lineage>
</organism>
<dbReference type="AlphaFoldDB" id="A0AAV9FKG5"/>
<comment type="caution">
    <text evidence="2">The sequence shown here is derived from an EMBL/GenBank/DDBJ whole genome shotgun (WGS) entry which is preliminary data.</text>
</comment>
<dbReference type="EMBL" id="JAUJYO010000001">
    <property type="protein sequence ID" value="KAK1326036.1"/>
    <property type="molecule type" value="Genomic_DNA"/>
</dbReference>
<evidence type="ECO:0000313" key="3">
    <source>
        <dbReference type="Proteomes" id="UP001180020"/>
    </source>
</evidence>
<reference evidence="2" key="1">
    <citation type="journal article" date="2023" name="Nat. Commun.">
        <title>Diploid and tetraploid genomes of Acorus and the evolution of monocots.</title>
        <authorList>
            <person name="Ma L."/>
            <person name="Liu K.W."/>
            <person name="Li Z."/>
            <person name="Hsiao Y.Y."/>
            <person name="Qi Y."/>
            <person name="Fu T."/>
            <person name="Tang G.D."/>
            <person name="Zhang D."/>
            <person name="Sun W.H."/>
            <person name="Liu D.K."/>
            <person name="Li Y."/>
            <person name="Chen G.Z."/>
            <person name="Liu X.D."/>
            <person name="Liao X.Y."/>
            <person name="Jiang Y.T."/>
            <person name="Yu X."/>
            <person name="Hao Y."/>
            <person name="Huang J."/>
            <person name="Zhao X.W."/>
            <person name="Ke S."/>
            <person name="Chen Y.Y."/>
            <person name="Wu W.L."/>
            <person name="Hsu J.L."/>
            <person name="Lin Y.F."/>
            <person name="Huang M.D."/>
            <person name="Li C.Y."/>
            <person name="Huang L."/>
            <person name="Wang Z.W."/>
            <person name="Zhao X."/>
            <person name="Zhong W.Y."/>
            <person name="Peng D.H."/>
            <person name="Ahmad S."/>
            <person name="Lan S."/>
            <person name="Zhang J.S."/>
            <person name="Tsai W.C."/>
            <person name="Van de Peer Y."/>
            <person name="Liu Z.J."/>
        </authorList>
    </citation>
    <scope>NUCLEOTIDE SEQUENCE</scope>
    <source>
        <strain evidence="2">CP</strain>
    </source>
</reference>
<reference evidence="2" key="2">
    <citation type="submission" date="2023-06" db="EMBL/GenBank/DDBJ databases">
        <authorList>
            <person name="Ma L."/>
            <person name="Liu K.-W."/>
            <person name="Li Z."/>
            <person name="Hsiao Y.-Y."/>
            <person name="Qi Y."/>
            <person name="Fu T."/>
            <person name="Tang G."/>
            <person name="Zhang D."/>
            <person name="Sun W.-H."/>
            <person name="Liu D.-K."/>
            <person name="Li Y."/>
            <person name="Chen G.-Z."/>
            <person name="Liu X.-D."/>
            <person name="Liao X.-Y."/>
            <person name="Jiang Y.-T."/>
            <person name="Yu X."/>
            <person name="Hao Y."/>
            <person name="Huang J."/>
            <person name="Zhao X.-W."/>
            <person name="Ke S."/>
            <person name="Chen Y.-Y."/>
            <person name="Wu W.-L."/>
            <person name="Hsu J.-L."/>
            <person name="Lin Y.-F."/>
            <person name="Huang M.-D."/>
            <person name="Li C.-Y."/>
            <person name="Huang L."/>
            <person name="Wang Z.-W."/>
            <person name="Zhao X."/>
            <person name="Zhong W.-Y."/>
            <person name="Peng D.-H."/>
            <person name="Ahmad S."/>
            <person name="Lan S."/>
            <person name="Zhang J.-S."/>
            <person name="Tsai W.-C."/>
            <person name="Van De Peer Y."/>
            <person name="Liu Z.-J."/>
        </authorList>
    </citation>
    <scope>NUCLEOTIDE SEQUENCE</scope>
    <source>
        <strain evidence="2">CP</strain>
        <tissue evidence="2">Leaves</tissue>
    </source>
</reference>
<protein>
    <submittedName>
        <fullName evidence="2">GDP-mannose transporter GONST2</fullName>
    </submittedName>
</protein>
<feature type="region of interest" description="Disordered" evidence="1">
    <location>
        <begin position="96"/>
        <end position="128"/>
    </location>
</feature>
<gene>
    <name evidence="2" type="primary">GONST2</name>
    <name evidence="2" type="ORF">QJS10_CPA01g02117</name>
</gene>
<evidence type="ECO:0000313" key="2">
    <source>
        <dbReference type="EMBL" id="KAK1326036.1"/>
    </source>
</evidence>
<evidence type="ECO:0000256" key="1">
    <source>
        <dbReference type="SAM" id="MobiDB-lite"/>
    </source>
</evidence>
<sequence length="128" mass="13843">MRSGPHLSGMAYSISSCSMILLNRVVLSSYGFNAAIALMLYQGVAIGLNTEKAGKVEIAVAFKFGWSAMRKTERGGKVIKFRKGYDSHFLTMPRPGLVGPKPLGPNGNDPVQARPRFSVDSAHGQPYL</sequence>
<accession>A0AAV9FKG5</accession>